<feature type="binding site" evidence="15">
    <location>
        <position position="112"/>
    </location>
    <ligand>
        <name>S-adenosyl-L-methionine</name>
        <dbReference type="ChEBI" id="CHEBI:59789"/>
    </ligand>
</feature>
<dbReference type="PANTHER" id="PTHR46417:SF1">
    <property type="entry name" value="TRNA (GUANINE-N(1)-)-METHYLTRANSFERASE"/>
    <property type="match status" value="1"/>
</dbReference>
<evidence type="ECO:0000313" key="19">
    <source>
        <dbReference type="EMBL" id="MFG3819203.1"/>
    </source>
</evidence>
<evidence type="ECO:0000256" key="5">
    <source>
        <dbReference type="ARBA" id="ARBA00012807"/>
    </source>
</evidence>
<dbReference type="PANTHER" id="PTHR46417">
    <property type="entry name" value="TRNA (GUANINE-N(1)-)-METHYLTRANSFERASE"/>
    <property type="match status" value="1"/>
</dbReference>
<keyword evidence="11 15" id="KW-0819">tRNA processing</keyword>
<evidence type="ECO:0000256" key="10">
    <source>
        <dbReference type="ARBA" id="ARBA00022691"/>
    </source>
</evidence>
<evidence type="ECO:0000256" key="9">
    <source>
        <dbReference type="ARBA" id="ARBA00022679"/>
    </source>
</evidence>
<comment type="caution">
    <text evidence="19">The sequence shown here is derived from an EMBL/GenBank/DDBJ whole genome shotgun (WGS) entry which is preliminary data.</text>
</comment>
<dbReference type="InterPro" id="IPR016009">
    <property type="entry name" value="tRNA_MeTrfase_TRMD/TRM10"/>
</dbReference>
<evidence type="ECO:0000256" key="15">
    <source>
        <dbReference type="HAMAP-Rule" id="MF_00605"/>
    </source>
</evidence>
<keyword evidence="7 15" id="KW-0963">Cytoplasm</keyword>
<evidence type="ECO:0000256" key="4">
    <source>
        <dbReference type="ARBA" id="ARBA00011738"/>
    </source>
</evidence>
<comment type="similarity">
    <text evidence="3 15 16">Belongs to the RNA methyltransferase TrmD family.</text>
</comment>
<dbReference type="GO" id="GO:0032259">
    <property type="term" value="P:methylation"/>
    <property type="evidence" value="ECO:0007669"/>
    <property type="project" value="UniProtKB-KW"/>
</dbReference>
<dbReference type="NCBIfam" id="NF000648">
    <property type="entry name" value="PRK00026.1"/>
    <property type="match status" value="1"/>
</dbReference>
<feature type="compositionally biased region" description="Pro residues" evidence="17">
    <location>
        <begin position="224"/>
        <end position="235"/>
    </location>
</feature>
<sequence length="388" mass="43869">MRFDLVTLFPDFFESPLRSGLVGKALQKQIAEVFVTNPRDFATDKHRKVDDEPYGGGVGMVMKPEPIAAALDSLPQLPRREVIYFTPQGQPMTQSLFKALSANCDQLVLLCGHYEGVDERVMSLVDREVSLGDFVLTCGEIPALTLLNGVLRLQPGTVGKEESLKAESFEEPLLDYPHYTRPPEFRGLTVPAVLMSGNHGAIEQWRREEQILRTRERRPDLDRPPAPPPTHPPCMGPDQWTQVQWVIQRLETHQIHYQVTGGLAGNLYGSAWPLHDLDVDVAIADFDRAYACFQDWAIAPPDRYIDAEFDLLLLRLDVNGLLVDLCADEAAYAIRGQKRLPLNTDLKTAHRTRYFGQSLWVQSLHHLIAYKERLGRSADLAELRQLLR</sequence>
<evidence type="ECO:0000313" key="20">
    <source>
        <dbReference type="Proteomes" id="UP001604335"/>
    </source>
</evidence>
<dbReference type="GO" id="GO:0052906">
    <property type="term" value="F:tRNA (guanine(37)-N1)-methyltransferase activity"/>
    <property type="evidence" value="ECO:0007669"/>
    <property type="project" value="UniProtKB-EC"/>
</dbReference>
<gene>
    <name evidence="15 19" type="primary">trmD</name>
    <name evidence="19" type="ORF">VPK24_16280</name>
</gene>
<comment type="function">
    <text evidence="1 15 16">Specifically methylates guanosine-37 in various tRNAs.</text>
</comment>
<dbReference type="HAMAP" id="MF_00605">
    <property type="entry name" value="TrmD"/>
    <property type="match status" value="1"/>
</dbReference>
<evidence type="ECO:0000256" key="2">
    <source>
        <dbReference type="ARBA" id="ARBA00004496"/>
    </source>
</evidence>
<dbReference type="Gene3D" id="3.40.1280.10">
    <property type="match status" value="1"/>
</dbReference>
<dbReference type="InterPro" id="IPR002649">
    <property type="entry name" value="tRNA_m1G_MeTrfase_TrmD"/>
</dbReference>
<feature type="binding site" evidence="15">
    <location>
        <begin position="131"/>
        <end position="136"/>
    </location>
    <ligand>
        <name>S-adenosyl-L-methionine</name>
        <dbReference type="ChEBI" id="CHEBI:59789"/>
    </ligand>
</feature>
<reference evidence="20" key="1">
    <citation type="journal article" date="2024" name="Algal Res.">
        <title>Biochemical, toxicological and genomic investigation of a high-biomass producing Limnothrix strain isolated from Italian shallow drinking water reservoir.</title>
        <authorList>
            <person name="Simonazzi M."/>
            <person name="Shishido T.K."/>
            <person name="Delbaje E."/>
            <person name="Wahlsten M."/>
            <person name="Fewer D.P."/>
            <person name="Sivonen K."/>
            <person name="Pezzolesi L."/>
            <person name="Pistocchi R."/>
        </authorList>
    </citation>
    <scope>NUCLEOTIDE SEQUENCE [LARGE SCALE GENOMIC DNA]</scope>
    <source>
        <strain evidence="20">LRLZ20PSL1</strain>
    </source>
</reference>
<dbReference type="InterPro" id="IPR043519">
    <property type="entry name" value="NT_sf"/>
</dbReference>
<dbReference type="Gene3D" id="1.10.1270.20">
    <property type="entry name" value="tRNA(m1g37)methyltransferase, domain 2"/>
    <property type="match status" value="1"/>
</dbReference>
<dbReference type="EMBL" id="JAZAQF010000086">
    <property type="protein sequence ID" value="MFG3819203.1"/>
    <property type="molecule type" value="Genomic_DNA"/>
</dbReference>
<keyword evidence="20" id="KW-1185">Reference proteome</keyword>
<evidence type="ECO:0000259" key="18">
    <source>
        <dbReference type="Pfam" id="PF01746"/>
    </source>
</evidence>
<dbReference type="InterPro" id="IPR029028">
    <property type="entry name" value="Alpha/beta_knot_MTases"/>
</dbReference>
<dbReference type="EC" id="2.1.1.228" evidence="5 15"/>
<feature type="compositionally biased region" description="Basic and acidic residues" evidence="17">
    <location>
        <begin position="214"/>
        <end position="223"/>
    </location>
</feature>
<organism evidence="19 20">
    <name type="scientific">Limnothrix redekei LRLZ20PSL1</name>
    <dbReference type="NCBI Taxonomy" id="3112953"/>
    <lineage>
        <taxon>Bacteria</taxon>
        <taxon>Bacillati</taxon>
        <taxon>Cyanobacteriota</taxon>
        <taxon>Cyanophyceae</taxon>
        <taxon>Pseudanabaenales</taxon>
        <taxon>Pseudanabaenaceae</taxon>
        <taxon>Limnothrix</taxon>
    </lineage>
</organism>
<dbReference type="InterPro" id="IPR029026">
    <property type="entry name" value="tRNA_m1G_MTases_N"/>
</dbReference>
<keyword evidence="8 15" id="KW-0489">Methyltransferase</keyword>
<keyword evidence="9 15" id="KW-0808">Transferase</keyword>
<comment type="catalytic activity">
    <reaction evidence="14 15 16">
        <text>guanosine(37) in tRNA + S-adenosyl-L-methionine = N(1)-methylguanosine(37) in tRNA + S-adenosyl-L-homocysteine + H(+)</text>
        <dbReference type="Rhea" id="RHEA:36899"/>
        <dbReference type="Rhea" id="RHEA-COMP:10145"/>
        <dbReference type="Rhea" id="RHEA-COMP:10147"/>
        <dbReference type="ChEBI" id="CHEBI:15378"/>
        <dbReference type="ChEBI" id="CHEBI:57856"/>
        <dbReference type="ChEBI" id="CHEBI:59789"/>
        <dbReference type="ChEBI" id="CHEBI:73542"/>
        <dbReference type="ChEBI" id="CHEBI:74269"/>
        <dbReference type="EC" id="2.1.1.228"/>
    </reaction>
</comment>
<feature type="domain" description="tRNA methyltransferase TRMD/TRM10-type" evidence="18">
    <location>
        <begin position="1"/>
        <end position="221"/>
    </location>
</feature>
<dbReference type="Proteomes" id="UP001604335">
    <property type="component" value="Unassembled WGS sequence"/>
</dbReference>
<evidence type="ECO:0000256" key="1">
    <source>
        <dbReference type="ARBA" id="ARBA00002634"/>
    </source>
</evidence>
<evidence type="ECO:0000256" key="13">
    <source>
        <dbReference type="ARBA" id="ARBA00033392"/>
    </source>
</evidence>
<evidence type="ECO:0000256" key="7">
    <source>
        <dbReference type="ARBA" id="ARBA00022490"/>
    </source>
</evidence>
<dbReference type="Gene3D" id="3.30.460.40">
    <property type="match status" value="1"/>
</dbReference>
<evidence type="ECO:0000256" key="8">
    <source>
        <dbReference type="ARBA" id="ARBA00022603"/>
    </source>
</evidence>
<dbReference type="CDD" id="cd18080">
    <property type="entry name" value="TrmD-like"/>
    <property type="match status" value="1"/>
</dbReference>
<dbReference type="InterPro" id="IPR023148">
    <property type="entry name" value="tRNA_m1G_MeTrfase_C_sf"/>
</dbReference>
<dbReference type="SUPFAM" id="SSF81301">
    <property type="entry name" value="Nucleotidyltransferase"/>
    <property type="match status" value="1"/>
</dbReference>
<evidence type="ECO:0000256" key="6">
    <source>
        <dbReference type="ARBA" id="ARBA00014679"/>
    </source>
</evidence>
<dbReference type="SUPFAM" id="SSF75217">
    <property type="entry name" value="alpha/beta knot"/>
    <property type="match status" value="1"/>
</dbReference>
<keyword evidence="10 15" id="KW-0949">S-adenosyl-L-methionine</keyword>
<evidence type="ECO:0000256" key="14">
    <source>
        <dbReference type="ARBA" id="ARBA00047783"/>
    </source>
</evidence>
<comment type="subunit">
    <text evidence="4 15 16">Homodimer.</text>
</comment>
<accession>A0ABW7CED3</accession>
<dbReference type="Pfam" id="PF01746">
    <property type="entry name" value="tRNA_m1G_MT"/>
    <property type="match status" value="1"/>
</dbReference>
<proteinExistence type="inferred from homology"/>
<evidence type="ECO:0000256" key="3">
    <source>
        <dbReference type="ARBA" id="ARBA00007630"/>
    </source>
</evidence>
<name>A0ABW7CED3_9CYAN</name>
<protein>
    <recommendedName>
        <fullName evidence="6 15">tRNA (guanine-N(1)-)-methyltransferase</fullName>
        <ecNumber evidence="5 15">2.1.1.228</ecNumber>
    </recommendedName>
    <alternativeName>
        <fullName evidence="12 15">M1G-methyltransferase</fullName>
    </alternativeName>
    <alternativeName>
        <fullName evidence="13 15">tRNA [GM37] methyltransferase</fullName>
    </alternativeName>
</protein>
<evidence type="ECO:0000256" key="16">
    <source>
        <dbReference type="RuleBase" id="RU003464"/>
    </source>
</evidence>
<dbReference type="NCBIfam" id="TIGR00088">
    <property type="entry name" value="trmD"/>
    <property type="match status" value="1"/>
</dbReference>
<evidence type="ECO:0000256" key="17">
    <source>
        <dbReference type="SAM" id="MobiDB-lite"/>
    </source>
</evidence>
<evidence type="ECO:0000256" key="12">
    <source>
        <dbReference type="ARBA" id="ARBA00029736"/>
    </source>
</evidence>
<evidence type="ECO:0000256" key="11">
    <source>
        <dbReference type="ARBA" id="ARBA00022694"/>
    </source>
</evidence>
<feature type="region of interest" description="Disordered" evidence="17">
    <location>
        <begin position="214"/>
        <end position="235"/>
    </location>
</feature>
<comment type="subcellular location">
    <subcellularLocation>
        <location evidence="2 15 16">Cytoplasm</location>
    </subcellularLocation>
</comment>